<comment type="subcellular location">
    <subcellularLocation>
        <location evidence="1">Cell membrane</location>
        <topology evidence="1">Multi-pass membrane protein</topology>
    </subcellularLocation>
</comment>
<dbReference type="Pfam" id="PF07681">
    <property type="entry name" value="DoxX"/>
    <property type="match status" value="1"/>
</dbReference>
<evidence type="ECO:0000256" key="4">
    <source>
        <dbReference type="ARBA" id="ARBA00022692"/>
    </source>
</evidence>
<dbReference type="Proteomes" id="UP001320898">
    <property type="component" value="Unassembled WGS sequence"/>
</dbReference>
<feature type="transmembrane region" description="Helical" evidence="7">
    <location>
        <begin position="99"/>
        <end position="118"/>
    </location>
</feature>
<comment type="caution">
    <text evidence="8">The sequence shown here is derived from an EMBL/GenBank/DDBJ whole genome shotgun (WGS) entry which is preliminary data.</text>
</comment>
<name>A0AAW5QZF9_9HYPH</name>
<protein>
    <submittedName>
        <fullName evidence="8">DoxX family protein</fullName>
    </submittedName>
</protein>
<accession>A0AAW5QZF9</accession>
<evidence type="ECO:0000256" key="5">
    <source>
        <dbReference type="ARBA" id="ARBA00022989"/>
    </source>
</evidence>
<dbReference type="InterPro" id="IPR032808">
    <property type="entry name" value="DoxX"/>
</dbReference>
<keyword evidence="5 7" id="KW-1133">Transmembrane helix</keyword>
<reference evidence="8 9" key="1">
    <citation type="submission" date="2022-04" db="EMBL/GenBank/DDBJ databases">
        <authorList>
            <person name="Ye Y.-Q."/>
            <person name="Du Z.-J."/>
        </authorList>
    </citation>
    <scope>NUCLEOTIDE SEQUENCE [LARGE SCALE GENOMIC DNA]</scope>
    <source>
        <strain evidence="8 9">A6E488</strain>
    </source>
</reference>
<dbReference type="AlphaFoldDB" id="A0AAW5QZF9"/>
<keyword evidence="4 7" id="KW-0812">Transmembrane</keyword>
<evidence type="ECO:0000313" key="9">
    <source>
        <dbReference type="Proteomes" id="UP001320898"/>
    </source>
</evidence>
<dbReference type="EMBL" id="JALIDZ010000003">
    <property type="protein sequence ID" value="MCT8971645.1"/>
    <property type="molecule type" value="Genomic_DNA"/>
</dbReference>
<dbReference type="GO" id="GO:0005886">
    <property type="term" value="C:plasma membrane"/>
    <property type="evidence" value="ECO:0007669"/>
    <property type="project" value="UniProtKB-SubCell"/>
</dbReference>
<gene>
    <name evidence="8" type="ORF">MUB46_07240</name>
</gene>
<organism evidence="8 9">
    <name type="scientific">Microbaculum marinisediminis</name>
    <dbReference type="NCBI Taxonomy" id="2931392"/>
    <lineage>
        <taxon>Bacteria</taxon>
        <taxon>Pseudomonadati</taxon>
        <taxon>Pseudomonadota</taxon>
        <taxon>Alphaproteobacteria</taxon>
        <taxon>Hyphomicrobiales</taxon>
        <taxon>Tepidamorphaceae</taxon>
        <taxon>Microbaculum</taxon>
    </lineage>
</organism>
<feature type="transmembrane region" description="Helical" evidence="7">
    <location>
        <begin position="148"/>
        <end position="169"/>
    </location>
</feature>
<evidence type="ECO:0000313" key="8">
    <source>
        <dbReference type="EMBL" id="MCT8971645.1"/>
    </source>
</evidence>
<evidence type="ECO:0000256" key="2">
    <source>
        <dbReference type="ARBA" id="ARBA00006679"/>
    </source>
</evidence>
<keyword evidence="6 7" id="KW-0472">Membrane</keyword>
<evidence type="ECO:0000256" key="7">
    <source>
        <dbReference type="SAM" id="Phobius"/>
    </source>
</evidence>
<dbReference type="RefSeq" id="WP_261615220.1">
    <property type="nucleotide sequence ID" value="NZ_JALIDZ010000003.1"/>
</dbReference>
<feature type="transmembrane region" description="Helical" evidence="7">
    <location>
        <begin position="125"/>
        <end position="142"/>
    </location>
</feature>
<evidence type="ECO:0000256" key="3">
    <source>
        <dbReference type="ARBA" id="ARBA00022475"/>
    </source>
</evidence>
<keyword evidence="9" id="KW-1185">Reference proteome</keyword>
<comment type="similarity">
    <text evidence="2">Belongs to the DoxX family.</text>
</comment>
<keyword evidence="3" id="KW-1003">Cell membrane</keyword>
<feature type="transmembrane region" description="Helical" evidence="7">
    <location>
        <begin position="21"/>
        <end position="38"/>
    </location>
</feature>
<dbReference type="InterPro" id="IPR051907">
    <property type="entry name" value="DoxX-like_oxidoreductase"/>
</dbReference>
<dbReference type="PANTHER" id="PTHR33452:SF1">
    <property type="entry name" value="INNER MEMBRANE PROTEIN YPHA-RELATED"/>
    <property type="match status" value="1"/>
</dbReference>
<evidence type="ECO:0000256" key="1">
    <source>
        <dbReference type="ARBA" id="ARBA00004651"/>
    </source>
</evidence>
<sequence length="175" mass="19456">MAFDHWLKGPAMRWAVMPVQLGLRAWVFFMLPFVNSGLTKWETFPFLKPEAWAWNGWPSLSGGATYQFSNSCSFCFNIRIWGSEQSPLVQWVFPFPETMAALAGVGEIVLPVLILIGLLTRLSALGLLTMTIVIQLVLPTGWPVHATWAALLLGIVALGPGLFSFDALFGRFARR</sequence>
<evidence type="ECO:0000256" key="6">
    <source>
        <dbReference type="ARBA" id="ARBA00023136"/>
    </source>
</evidence>
<dbReference type="PANTHER" id="PTHR33452">
    <property type="entry name" value="OXIDOREDUCTASE CATD-RELATED"/>
    <property type="match status" value="1"/>
</dbReference>
<proteinExistence type="inferred from homology"/>